<organism evidence="1 2">
    <name type="scientific">Armillaria tabescens</name>
    <name type="common">Ringless honey mushroom</name>
    <name type="synonym">Agaricus tabescens</name>
    <dbReference type="NCBI Taxonomy" id="1929756"/>
    <lineage>
        <taxon>Eukaryota</taxon>
        <taxon>Fungi</taxon>
        <taxon>Dikarya</taxon>
        <taxon>Basidiomycota</taxon>
        <taxon>Agaricomycotina</taxon>
        <taxon>Agaricomycetes</taxon>
        <taxon>Agaricomycetidae</taxon>
        <taxon>Agaricales</taxon>
        <taxon>Marasmiineae</taxon>
        <taxon>Physalacriaceae</taxon>
        <taxon>Desarmillaria</taxon>
    </lineage>
</organism>
<evidence type="ECO:0000313" key="2">
    <source>
        <dbReference type="Proteomes" id="UP001175211"/>
    </source>
</evidence>
<sequence length="408" mass="46927">MGKIRCGGSNRSRGVQEKRFSKIKEHLLELGYTEQDVRGIKYNQSADRDNELTSRGWNMIRSGLEAKIQQNCVQQAKVECRATLYKRANIVKGLLKTYKQNFLPIIWQDMPPYIDVCMFPMFKAILNHPTEDNVMEDSFADAMNELPDLIADWQQRREADLWTAVTTHFQPADGIDPLKLAIAVFSCKSKECPGHFTNTDIWQHQCPSHGSSNNTWYSSVSEIQNASDLYKNLGYWELSFDTMRSAKVADVVCLASRDPATTTAEEMDVLDFRFVTLDCRVQEYASVGGNVTLHGRPVLSWQLLFKAWGLGEVHLLMPEDKAKKQHVLRRPWRQKYSVFCCQHCSDNLDNPKSYEEVTGHARDMHGIDTPKINHDLFLTPGAELLEELPLYILEFEKPRTSWPSYFNY</sequence>
<name>A0AA39K6U8_ARMTA</name>
<proteinExistence type="predicted"/>
<dbReference type="EMBL" id="JAUEPS010000024">
    <property type="protein sequence ID" value="KAK0455647.1"/>
    <property type="molecule type" value="Genomic_DNA"/>
</dbReference>
<accession>A0AA39K6U8</accession>
<reference evidence="1" key="1">
    <citation type="submission" date="2023-06" db="EMBL/GenBank/DDBJ databases">
        <authorList>
            <consortium name="Lawrence Berkeley National Laboratory"/>
            <person name="Ahrendt S."/>
            <person name="Sahu N."/>
            <person name="Indic B."/>
            <person name="Wong-Bajracharya J."/>
            <person name="Merenyi Z."/>
            <person name="Ke H.-M."/>
            <person name="Monk M."/>
            <person name="Kocsube S."/>
            <person name="Drula E."/>
            <person name="Lipzen A."/>
            <person name="Balint B."/>
            <person name="Henrissat B."/>
            <person name="Andreopoulos B."/>
            <person name="Martin F.M."/>
            <person name="Harder C.B."/>
            <person name="Rigling D."/>
            <person name="Ford K.L."/>
            <person name="Foster G.D."/>
            <person name="Pangilinan J."/>
            <person name="Papanicolaou A."/>
            <person name="Barry K."/>
            <person name="LaButti K."/>
            <person name="Viragh M."/>
            <person name="Koriabine M."/>
            <person name="Yan M."/>
            <person name="Riley R."/>
            <person name="Champramary S."/>
            <person name="Plett K.L."/>
            <person name="Tsai I.J."/>
            <person name="Slot J."/>
            <person name="Sipos G."/>
            <person name="Plett J."/>
            <person name="Nagy L.G."/>
            <person name="Grigoriev I.V."/>
        </authorList>
    </citation>
    <scope>NUCLEOTIDE SEQUENCE</scope>
    <source>
        <strain evidence="1">CCBAS 213</strain>
    </source>
</reference>
<dbReference type="AlphaFoldDB" id="A0AA39K6U8"/>
<evidence type="ECO:0000313" key="1">
    <source>
        <dbReference type="EMBL" id="KAK0455647.1"/>
    </source>
</evidence>
<dbReference type="RefSeq" id="XP_060329157.1">
    <property type="nucleotide sequence ID" value="XM_060479361.1"/>
</dbReference>
<dbReference type="Proteomes" id="UP001175211">
    <property type="component" value="Unassembled WGS sequence"/>
</dbReference>
<dbReference type="GeneID" id="85362909"/>
<comment type="caution">
    <text evidence="1">The sequence shown here is derived from an EMBL/GenBank/DDBJ whole genome shotgun (WGS) entry which is preliminary data.</text>
</comment>
<protein>
    <submittedName>
        <fullName evidence="1">Uncharacterized protein</fullName>
    </submittedName>
</protein>
<keyword evidence="2" id="KW-1185">Reference proteome</keyword>
<gene>
    <name evidence="1" type="ORF">EV420DRAFT_1692246</name>
</gene>